<dbReference type="Proteomes" id="UP001168821">
    <property type="component" value="Unassembled WGS sequence"/>
</dbReference>
<evidence type="ECO:0000256" key="7">
    <source>
        <dbReference type="ARBA" id="ARBA00082661"/>
    </source>
</evidence>
<dbReference type="Gene3D" id="3.30.420.80">
    <property type="entry name" value="Ribosomal protein S11"/>
    <property type="match status" value="1"/>
</dbReference>
<evidence type="ECO:0000256" key="4">
    <source>
        <dbReference type="ARBA" id="ARBA00023128"/>
    </source>
</evidence>
<dbReference type="InterPro" id="IPR005484">
    <property type="entry name" value="Ribosomal_uL18_bac/plant/anim"/>
</dbReference>
<dbReference type="AlphaFoldDB" id="A0AA38I9C2"/>
<evidence type="ECO:0000256" key="6">
    <source>
        <dbReference type="ARBA" id="ARBA00069051"/>
    </source>
</evidence>
<evidence type="ECO:0000313" key="10">
    <source>
        <dbReference type="Proteomes" id="UP001168821"/>
    </source>
</evidence>
<sequence>MQYLRHCNKFTTRGVSTQVANADLNITDFVNRNPRNLERMRIGYKPDGYHVEKPGKCFWHKLNLSQSGRYVYATIEHFENGTVLQASTKEWALKKQLYKCIDSSAYYNLGRVLAERCLKSGLIEVYSNITPPKPDGKVAKFLEALQKGGVNLQEPPQFKPPRPWDQYRHEKPWEVTE</sequence>
<feature type="compositionally biased region" description="Basic and acidic residues" evidence="8">
    <location>
        <begin position="165"/>
        <end position="177"/>
    </location>
</feature>
<dbReference type="SUPFAM" id="SSF53137">
    <property type="entry name" value="Translational machinery components"/>
    <property type="match status" value="1"/>
</dbReference>
<dbReference type="GO" id="GO:0003735">
    <property type="term" value="F:structural constituent of ribosome"/>
    <property type="evidence" value="ECO:0007669"/>
    <property type="project" value="InterPro"/>
</dbReference>
<name>A0AA38I9C2_9CUCU</name>
<evidence type="ECO:0000313" key="9">
    <source>
        <dbReference type="EMBL" id="KAJ3652065.1"/>
    </source>
</evidence>
<dbReference type="InterPro" id="IPR057268">
    <property type="entry name" value="Ribosomal_L18"/>
</dbReference>
<proteinExistence type="inferred from homology"/>
<keyword evidence="5" id="KW-0687">Ribonucleoprotein</keyword>
<protein>
    <recommendedName>
        <fullName evidence="6">Large ribosomal subunit protein uL18m</fullName>
    </recommendedName>
    <alternativeName>
        <fullName evidence="7">39S ribosomal protein L18, mitochondrial</fullName>
    </alternativeName>
</protein>
<evidence type="ECO:0000256" key="8">
    <source>
        <dbReference type="SAM" id="MobiDB-lite"/>
    </source>
</evidence>
<comment type="caution">
    <text evidence="9">The sequence shown here is derived from an EMBL/GenBank/DDBJ whole genome shotgun (WGS) entry which is preliminary data.</text>
</comment>
<comment type="similarity">
    <text evidence="2">Belongs to the universal ribosomal protein uL18 family.</text>
</comment>
<comment type="subcellular location">
    <subcellularLocation>
        <location evidence="1">Mitochondrion</location>
    </subcellularLocation>
</comment>
<evidence type="ECO:0000256" key="3">
    <source>
        <dbReference type="ARBA" id="ARBA00022980"/>
    </source>
</evidence>
<dbReference type="GO" id="GO:1990904">
    <property type="term" value="C:ribonucleoprotein complex"/>
    <property type="evidence" value="ECO:0007669"/>
    <property type="project" value="UniProtKB-KW"/>
</dbReference>
<keyword evidence="10" id="KW-1185">Reference proteome</keyword>
<dbReference type="GO" id="GO:0008097">
    <property type="term" value="F:5S rRNA binding"/>
    <property type="evidence" value="ECO:0007669"/>
    <property type="project" value="TreeGrafter"/>
</dbReference>
<dbReference type="InterPro" id="IPR036967">
    <property type="entry name" value="Ribosomal_uS11_sf"/>
</dbReference>
<evidence type="ECO:0000256" key="5">
    <source>
        <dbReference type="ARBA" id="ARBA00023274"/>
    </source>
</evidence>
<organism evidence="9 10">
    <name type="scientific">Zophobas morio</name>
    <dbReference type="NCBI Taxonomy" id="2755281"/>
    <lineage>
        <taxon>Eukaryota</taxon>
        <taxon>Metazoa</taxon>
        <taxon>Ecdysozoa</taxon>
        <taxon>Arthropoda</taxon>
        <taxon>Hexapoda</taxon>
        <taxon>Insecta</taxon>
        <taxon>Pterygota</taxon>
        <taxon>Neoptera</taxon>
        <taxon>Endopterygota</taxon>
        <taxon>Coleoptera</taxon>
        <taxon>Polyphaga</taxon>
        <taxon>Cucujiformia</taxon>
        <taxon>Tenebrionidae</taxon>
        <taxon>Zophobas</taxon>
    </lineage>
</organism>
<dbReference type="PANTHER" id="PTHR12899:SF3">
    <property type="entry name" value="LARGE RIBOSOMAL SUBUNIT PROTEIN UL18M"/>
    <property type="match status" value="1"/>
</dbReference>
<feature type="region of interest" description="Disordered" evidence="8">
    <location>
        <begin position="151"/>
        <end position="177"/>
    </location>
</feature>
<dbReference type="FunFam" id="3.30.420.80:FF:000005">
    <property type="entry name" value="39S ribosomal protein L18, mitochondrial"/>
    <property type="match status" value="1"/>
</dbReference>
<evidence type="ECO:0000256" key="1">
    <source>
        <dbReference type="ARBA" id="ARBA00004173"/>
    </source>
</evidence>
<dbReference type="GO" id="GO:0005743">
    <property type="term" value="C:mitochondrial inner membrane"/>
    <property type="evidence" value="ECO:0007669"/>
    <property type="project" value="UniProtKB-ARBA"/>
</dbReference>
<dbReference type="GO" id="GO:0006412">
    <property type="term" value="P:translation"/>
    <property type="evidence" value="ECO:0007669"/>
    <property type="project" value="InterPro"/>
</dbReference>
<keyword evidence="3" id="KW-0689">Ribosomal protein</keyword>
<keyword evidence="4" id="KW-0496">Mitochondrion</keyword>
<dbReference type="CDD" id="cd00432">
    <property type="entry name" value="Ribosomal_L18_L5e"/>
    <property type="match status" value="1"/>
</dbReference>
<reference evidence="9" key="1">
    <citation type="journal article" date="2023" name="G3 (Bethesda)">
        <title>Whole genome assemblies of Zophobas morio and Tenebrio molitor.</title>
        <authorList>
            <person name="Kaur S."/>
            <person name="Stinson S.A."/>
            <person name="diCenzo G.C."/>
        </authorList>
    </citation>
    <scope>NUCLEOTIDE SEQUENCE</scope>
    <source>
        <strain evidence="9">QUZm001</strain>
    </source>
</reference>
<gene>
    <name evidence="9" type="ORF">Zmor_018062</name>
</gene>
<dbReference type="EMBL" id="JALNTZ010000005">
    <property type="protein sequence ID" value="KAJ3652065.1"/>
    <property type="molecule type" value="Genomic_DNA"/>
</dbReference>
<evidence type="ECO:0000256" key="2">
    <source>
        <dbReference type="ARBA" id="ARBA00007116"/>
    </source>
</evidence>
<accession>A0AA38I9C2</accession>
<dbReference type="GO" id="GO:0005840">
    <property type="term" value="C:ribosome"/>
    <property type="evidence" value="ECO:0007669"/>
    <property type="project" value="UniProtKB-KW"/>
</dbReference>
<dbReference type="PANTHER" id="PTHR12899">
    <property type="entry name" value="39S RIBOSOMAL PROTEIN L18, MITOCHONDRIAL"/>
    <property type="match status" value="1"/>
</dbReference>